<dbReference type="PANTHER" id="PTHR30092:SF0">
    <property type="entry name" value="INNER MEMBRANE PROTEIN CRED"/>
    <property type="match status" value="1"/>
</dbReference>
<dbReference type="PIRSF" id="PIRSF004548">
    <property type="entry name" value="CreD"/>
    <property type="match status" value="1"/>
</dbReference>
<sequence>MESMVQQAVQKSKIFFKALMIGGLILLLLIPAMLVENLVKEREERQKEAFDEVSSKWAGTQNVTGPVLVLPYNEAVTNSSGAVVHLRKQAYILPDKLTVEGDLRPEERHRGIYQVMLYSSALNISGQFNSIPLKELRIDPSNVLWNEAHVCVDLQDARGLKEEMQLKWNDSVVTLNPATVDNAVMKKAFTAPVTVNPDGRISFSSTLQFNGSRELLFTPVGRETTVKVNSTWPEPSFTGGQLPDHKVSKEGFTATWKSLSHTRTFPQAWKETSYNLEGASFGTALFIPVNGYQKTMRSVKYAILCIVLTFAAFFIIEMVNKRSVHPIQYGLVGVALLMFYTLLLSFSEYIGFNMAYVVATVATVGLIGWFVKGVLSSGKLSWLLSILLVLLYGYVFTILQLQDYSLLLGSIGLFATLAVIMHFCRKIQW</sequence>
<protein>
    <submittedName>
        <fullName evidence="2">Cell envelope integrity protein CreD</fullName>
    </submittedName>
</protein>
<dbReference type="EMBL" id="JAKLTR010000027">
    <property type="protein sequence ID" value="MCG2617875.1"/>
    <property type="molecule type" value="Genomic_DNA"/>
</dbReference>
<organism evidence="2 3">
    <name type="scientific">Terrimonas ginsenosidimutans</name>
    <dbReference type="NCBI Taxonomy" id="2908004"/>
    <lineage>
        <taxon>Bacteria</taxon>
        <taxon>Pseudomonadati</taxon>
        <taxon>Bacteroidota</taxon>
        <taxon>Chitinophagia</taxon>
        <taxon>Chitinophagales</taxon>
        <taxon>Chitinophagaceae</taxon>
        <taxon>Terrimonas</taxon>
    </lineage>
</organism>
<feature type="transmembrane region" description="Helical" evidence="1">
    <location>
        <begin position="301"/>
        <end position="320"/>
    </location>
</feature>
<dbReference type="Pfam" id="PF06123">
    <property type="entry name" value="CreD"/>
    <property type="match status" value="1"/>
</dbReference>
<feature type="transmembrane region" description="Helical" evidence="1">
    <location>
        <begin position="352"/>
        <end position="371"/>
    </location>
</feature>
<dbReference type="Proteomes" id="UP001165367">
    <property type="component" value="Unassembled WGS sequence"/>
</dbReference>
<keyword evidence="1" id="KW-1133">Transmembrane helix</keyword>
<keyword evidence="3" id="KW-1185">Reference proteome</keyword>
<feature type="transmembrane region" description="Helical" evidence="1">
    <location>
        <begin position="380"/>
        <end position="399"/>
    </location>
</feature>
<accession>A0ABS9KZW4</accession>
<gene>
    <name evidence="2" type="primary">creD</name>
    <name evidence="2" type="ORF">LZZ85_26475</name>
</gene>
<feature type="transmembrane region" description="Helical" evidence="1">
    <location>
        <begin position="14"/>
        <end position="35"/>
    </location>
</feature>
<evidence type="ECO:0000256" key="1">
    <source>
        <dbReference type="SAM" id="Phobius"/>
    </source>
</evidence>
<evidence type="ECO:0000313" key="3">
    <source>
        <dbReference type="Proteomes" id="UP001165367"/>
    </source>
</evidence>
<reference evidence="2" key="1">
    <citation type="submission" date="2022-01" db="EMBL/GenBank/DDBJ databases">
        <authorList>
            <person name="Jo J.-H."/>
            <person name="Im W.-T."/>
        </authorList>
    </citation>
    <scope>NUCLEOTIDE SEQUENCE</scope>
    <source>
        <strain evidence="2">NA20</strain>
    </source>
</reference>
<dbReference type="PANTHER" id="PTHR30092">
    <property type="entry name" value="INNER MEMBRANE PROTEIN CRED"/>
    <property type="match status" value="1"/>
</dbReference>
<evidence type="ECO:0000313" key="2">
    <source>
        <dbReference type="EMBL" id="MCG2617875.1"/>
    </source>
</evidence>
<dbReference type="InterPro" id="IPR010364">
    <property type="entry name" value="Uncharacterised_IM_CreD"/>
</dbReference>
<proteinExistence type="predicted"/>
<dbReference type="RefSeq" id="WP_237876777.1">
    <property type="nucleotide sequence ID" value="NZ_JAKLTR010000027.1"/>
</dbReference>
<feature type="transmembrane region" description="Helical" evidence="1">
    <location>
        <begin position="405"/>
        <end position="424"/>
    </location>
</feature>
<keyword evidence="1" id="KW-0812">Transmembrane</keyword>
<keyword evidence="1" id="KW-0472">Membrane</keyword>
<feature type="transmembrane region" description="Helical" evidence="1">
    <location>
        <begin position="327"/>
        <end position="346"/>
    </location>
</feature>
<comment type="caution">
    <text evidence="2">The sequence shown here is derived from an EMBL/GenBank/DDBJ whole genome shotgun (WGS) entry which is preliminary data.</text>
</comment>
<name>A0ABS9KZW4_9BACT</name>
<dbReference type="NCBIfam" id="NF008712">
    <property type="entry name" value="PRK11715.1-1"/>
    <property type="match status" value="1"/>
</dbReference>